<keyword evidence="3" id="KW-1185">Reference proteome</keyword>
<evidence type="ECO:0000256" key="1">
    <source>
        <dbReference type="SAM" id="SignalP"/>
    </source>
</evidence>
<dbReference type="eggNOG" id="KOG2950">
    <property type="taxonomic scope" value="Eukaryota"/>
</dbReference>
<dbReference type="PANTHER" id="PTHR13138:SF3">
    <property type="entry name" value="CD2 ANTIGEN CYTOPLASMIC TAIL-BINDING PROTEIN 2"/>
    <property type="match status" value="1"/>
</dbReference>
<dbReference type="HOGENOM" id="CLU_1920894_0_0_1"/>
<dbReference type="Proteomes" id="UP000026915">
    <property type="component" value="Chromosome 5"/>
</dbReference>
<gene>
    <name evidence="2" type="ORF">TCM_024237</name>
</gene>
<name>A0A061EWA4_THECC</name>
<reference evidence="2 3" key="1">
    <citation type="journal article" date="2013" name="Genome Biol.">
        <title>The genome sequence of the most widely cultivated cacao type and its use to identify candidate genes regulating pod color.</title>
        <authorList>
            <person name="Motamayor J.C."/>
            <person name="Mockaitis K."/>
            <person name="Schmutz J."/>
            <person name="Haiminen N."/>
            <person name="Iii D.L."/>
            <person name="Cornejo O."/>
            <person name="Findley S.D."/>
            <person name="Zheng P."/>
            <person name="Utro F."/>
            <person name="Royaert S."/>
            <person name="Saski C."/>
            <person name="Jenkins J."/>
            <person name="Podicheti R."/>
            <person name="Zhao M."/>
            <person name="Scheffler B.E."/>
            <person name="Stack J.C."/>
            <person name="Feltus F.A."/>
            <person name="Mustiga G.M."/>
            <person name="Amores F."/>
            <person name="Phillips W."/>
            <person name="Marelli J.P."/>
            <person name="May G.D."/>
            <person name="Shapiro H."/>
            <person name="Ma J."/>
            <person name="Bustamante C.D."/>
            <person name="Schnell R.J."/>
            <person name="Main D."/>
            <person name="Gilbert D."/>
            <person name="Parida L."/>
            <person name="Kuhn D.N."/>
        </authorList>
    </citation>
    <scope>NUCLEOTIDE SEQUENCE [LARGE SCALE GENOMIC DNA]</scope>
    <source>
        <strain evidence="3">cv. Matina 1-6</strain>
    </source>
</reference>
<proteinExistence type="predicted"/>
<accession>A0A061EWA4</accession>
<organism evidence="2 3">
    <name type="scientific">Theobroma cacao</name>
    <name type="common">Cacao</name>
    <name type="synonym">Cocoa</name>
    <dbReference type="NCBI Taxonomy" id="3641"/>
    <lineage>
        <taxon>Eukaryota</taxon>
        <taxon>Viridiplantae</taxon>
        <taxon>Streptophyta</taxon>
        <taxon>Embryophyta</taxon>
        <taxon>Tracheophyta</taxon>
        <taxon>Spermatophyta</taxon>
        <taxon>Magnoliopsida</taxon>
        <taxon>eudicotyledons</taxon>
        <taxon>Gunneridae</taxon>
        <taxon>Pentapetalae</taxon>
        <taxon>rosids</taxon>
        <taxon>malvids</taxon>
        <taxon>Malvales</taxon>
        <taxon>Malvaceae</taxon>
        <taxon>Byttnerioideae</taxon>
        <taxon>Theobroma</taxon>
    </lineage>
</organism>
<dbReference type="InParanoid" id="A0A061EWA4"/>
<dbReference type="Gramene" id="EOY08943">
    <property type="protein sequence ID" value="EOY08943"/>
    <property type="gene ID" value="TCM_024237"/>
</dbReference>
<dbReference type="AlphaFoldDB" id="A0A061EWA4"/>
<keyword evidence="1" id="KW-0732">Signal</keyword>
<protein>
    <submittedName>
        <fullName evidence="2">Uncharacterized protein</fullName>
    </submittedName>
</protein>
<sequence length="132" mass="14872">MSPFVSLLSMSSLLTLVEQSRGSHVHHVKLDGGSSKQELYLSKASYTFAISDSSFAIPPDYDIWSEVRYCISEPFNLSKEREKGYFDANGNFVEYVNNNEIKDAWLDNIEDDIKYIGKTSGTTNVAVFTHIC</sequence>
<dbReference type="PANTHER" id="PTHR13138">
    <property type="entry name" value="PROTEIN LIN1"/>
    <property type="match status" value="1"/>
</dbReference>
<feature type="signal peptide" evidence="1">
    <location>
        <begin position="1"/>
        <end position="22"/>
    </location>
</feature>
<dbReference type="EMBL" id="CM001883">
    <property type="protein sequence ID" value="EOY08943.1"/>
    <property type="molecule type" value="Genomic_DNA"/>
</dbReference>
<evidence type="ECO:0000313" key="3">
    <source>
        <dbReference type="Proteomes" id="UP000026915"/>
    </source>
</evidence>
<dbReference type="STRING" id="3641.A0A061EWA4"/>
<dbReference type="GO" id="GO:0005682">
    <property type="term" value="C:U5 snRNP"/>
    <property type="evidence" value="ECO:0007669"/>
    <property type="project" value="InterPro"/>
</dbReference>
<feature type="chain" id="PRO_5001597874" evidence="1">
    <location>
        <begin position="23"/>
        <end position="132"/>
    </location>
</feature>
<evidence type="ECO:0000313" key="2">
    <source>
        <dbReference type="EMBL" id="EOY08943.1"/>
    </source>
</evidence>
<dbReference type="InterPro" id="IPR039905">
    <property type="entry name" value="CD2BP2/Lin1"/>
</dbReference>